<dbReference type="AlphaFoldDB" id="A0A068RYE3"/>
<evidence type="ECO:0000313" key="7">
    <source>
        <dbReference type="Proteomes" id="UP000027586"/>
    </source>
</evidence>
<dbReference type="Pfam" id="PF07989">
    <property type="entry name" value="Cnn_1N"/>
    <property type="match status" value="1"/>
</dbReference>
<accession>A0A068RYE3</accession>
<dbReference type="Proteomes" id="UP000027586">
    <property type="component" value="Unassembled WGS sequence"/>
</dbReference>
<keyword evidence="3" id="KW-0175">Coiled coil</keyword>
<dbReference type="GO" id="GO:0005815">
    <property type="term" value="C:microtubule organizing center"/>
    <property type="evidence" value="ECO:0007669"/>
    <property type="project" value="InterPro"/>
</dbReference>
<feature type="domain" description="Centrosomin N-terminal motif 1" evidence="5">
    <location>
        <begin position="154"/>
        <end position="226"/>
    </location>
</feature>
<evidence type="ECO:0000256" key="2">
    <source>
        <dbReference type="ARBA" id="ARBA00022490"/>
    </source>
</evidence>
<reference evidence="6" key="1">
    <citation type="submission" date="2013-08" db="EMBL/GenBank/DDBJ databases">
        <title>Gene expansion shapes genome architecture in the human pathogen Lichtheimia corymbifera: an evolutionary genomics analysis in the ancient terrestrial Mucorales (Mucoromycotina).</title>
        <authorList>
            <person name="Schwartze V.U."/>
            <person name="Winter S."/>
            <person name="Shelest E."/>
            <person name="Marcet-Houben M."/>
            <person name="Horn F."/>
            <person name="Wehner S."/>
            <person name="Hoffmann K."/>
            <person name="Riege K."/>
            <person name="Sammeth M."/>
            <person name="Nowrousian M."/>
            <person name="Valiante V."/>
            <person name="Linde J."/>
            <person name="Jacobsen I.D."/>
            <person name="Marz M."/>
            <person name="Brakhage A.A."/>
            <person name="Gabaldon T."/>
            <person name="Bocker S."/>
            <person name="Voigt K."/>
        </authorList>
    </citation>
    <scope>NUCLEOTIDE SEQUENCE [LARGE SCALE GENOMIC DNA]</scope>
    <source>
        <strain evidence="6">FSU 9682</strain>
    </source>
</reference>
<feature type="compositionally biased region" description="Polar residues" evidence="4">
    <location>
        <begin position="40"/>
        <end position="59"/>
    </location>
</feature>
<keyword evidence="7" id="KW-1185">Reference proteome</keyword>
<evidence type="ECO:0000313" key="6">
    <source>
        <dbReference type="EMBL" id="CDH54617.1"/>
    </source>
</evidence>
<dbReference type="OrthoDB" id="10255000at2759"/>
<feature type="coiled-coil region" evidence="3">
    <location>
        <begin position="363"/>
        <end position="694"/>
    </location>
</feature>
<feature type="compositionally biased region" description="Low complexity" evidence="4">
    <location>
        <begin position="301"/>
        <end position="311"/>
    </location>
</feature>
<feature type="coiled-coil region" evidence="3">
    <location>
        <begin position="205"/>
        <end position="239"/>
    </location>
</feature>
<dbReference type="InterPro" id="IPR012943">
    <property type="entry name" value="Cnn_1N"/>
</dbReference>
<dbReference type="VEuPathDB" id="FungiDB:LCOR_05846.1"/>
<name>A0A068RYE3_9FUNG</name>
<keyword evidence="2" id="KW-0963">Cytoplasm</keyword>
<evidence type="ECO:0000256" key="4">
    <source>
        <dbReference type="SAM" id="MobiDB-lite"/>
    </source>
</evidence>
<comment type="subcellular location">
    <subcellularLocation>
        <location evidence="1">Cytoplasm</location>
    </subcellularLocation>
</comment>
<organism evidence="6 7">
    <name type="scientific">Lichtheimia corymbifera JMRC:FSU:9682</name>
    <dbReference type="NCBI Taxonomy" id="1263082"/>
    <lineage>
        <taxon>Eukaryota</taxon>
        <taxon>Fungi</taxon>
        <taxon>Fungi incertae sedis</taxon>
        <taxon>Mucoromycota</taxon>
        <taxon>Mucoromycotina</taxon>
        <taxon>Mucoromycetes</taxon>
        <taxon>Mucorales</taxon>
        <taxon>Lichtheimiaceae</taxon>
        <taxon>Lichtheimia</taxon>
    </lineage>
</organism>
<feature type="region of interest" description="Disordered" evidence="4">
    <location>
        <begin position="288"/>
        <end position="313"/>
    </location>
</feature>
<gene>
    <name evidence="6" type="ORF">LCOR_05846.1</name>
</gene>
<dbReference type="GO" id="GO:0005737">
    <property type="term" value="C:cytoplasm"/>
    <property type="evidence" value="ECO:0007669"/>
    <property type="project" value="UniProtKB-SubCell"/>
</dbReference>
<evidence type="ECO:0000256" key="1">
    <source>
        <dbReference type="ARBA" id="ARBA00004496"/>
    </source>
</evidence>
<evidence type="ECO:0000256" key="3">
    <source>
        <dbReference type="SAM" id="Coils"/>
    </source>
</evidence>
<proteinExistence type="predicted"/>
<evidence type="ECO:0000259" key="5">
    <source>
        <dbReference type="Pfam" id="PF07989"/>
    </source>
</evidence>
<feature type="region of interest" description="Disordered" evidence="4">
    <location>
        <begin position="1"/>
        <end position="64"/>
    </location>
</feature>
<sequence>MAHQKRFERSSTTPSSSERSNQHHGHSPFNHGRPLDMANLTASASTSLRPSTRSGSPPLNQLDIATPSAHVSCDETTPVPRSDSVAATSEAQQQFGIFNDHSSLFEQVSRIDCQFDQLSIMSDNAILDDQDIQHQYTKTNRSAKRGDLSTNSTTLKEQEKMIDVLKKENFGLKLKIYNLEKRLDELSPEHMDAALKENVDLKVHISILTQELKKYKKMLLDLNHAMDILQQQLDTATATPSCDLQHGMSAEEKADYDAIVAKCHRQEQENQRLHRMLSELSSENARLRTSRGGSAGGYGSLSGKLGRSSSYNNISNVSESEIDIWSTHRRRRLTSGAESCSSSSSSRHNTTATTTLKDASFQHDRYAISYKDLRQTLNQLQERNSEMMSQLVSKNRELDQMYRDMESMSTSLHETRQQLRDKTTECQALKRDLAMIDERRERIPTKDISELLSTISNLRREKDDLDLIVGELRQELDGNTLCHQNEIIKLEKEIDSREEEFIKLEEQVLKVVEGAERLEAREKEKDLIISELKRKLEHTGRHCKEDSLDEINRLRQDIMIKETQIAEHREQLEDGRLCKNDIDELEGQLTKMRQDVKQKDACIKELEAELDYVTEGLHEARARYEDDLKHLEQQVTEIEREIRERDVRIASLEGHLEAQADATQRERNIHAEEIKDLEDKIHSLGDMLREKEVMLSSMQVHYQQQMVTEEEYEYDLAAVKKHMGARLIQAEEDWEKKITALETKLTMAENKLKNERRISKEKISEALYAKRTLQQKLHAASKKNELLNELLNQYKTNIEHGSWTQAYHVVNQLNKELQQELEDRDRDLEREACRLQNIQEAHAKLSEEKEQLEDLLARRNSIITHLFERLENTQERKAVMESVLLRQATEEMDTSIYMRSDSGLSSG</sequence>
<dbReference type="EMBL" id="CBTN010000024">
    <property type="protein sequence ID" value="CDH54617.1"/>
    <property type="molecule type" value="Genomic_DNA"/>
</dbReference>
<feature type="coiled-coil region" evidence="3">
    <location>
        <begin position="731"/>
        <end position="858"/>
    </location>
</feature>
<feature type="region of interest" description="Disordered" evidence="4">
    <location>
        <begin position="69"/>
        <end position="88"/>
    </location>
</feature>
<comment type="caution">
    <text evidence="6">The sequence shown here is derived from an EMBL/GenBank/DDBJ whole genome shotgun (WGS) entry which is preliminary data.</text>
</comment>
<feature type="compositionally biased region" description="Low complexity" evidence="4">
    <location>
        <begin position="10"/>
        <end position="19"/>
    </location>
</feature>
<dbReference type="STRING" id="1263082.A0A068RYE3"/>
<feature type="region of interest" description="Disordered" evidence="4">
    <location>
        <begin position="335"/>
        <end position="354"/>
    </location>
</feature>
<protein>
    <recommendedName>
        <fullName evidence="5">Centrosomin N-terminal motif 1 domain-containing protein</fullName>
    </recommendedName>
</protein>